<dbReference type="EMBL" id="JAPFQL010000043">
    <property type="protein sequence ID" value="MDC5697805.1"/>
    <property type="molecule type" value="Genomic_DNA"/>
</dbReference>
<sequence length="174" mass="18981">METELFVHFAEIAGVFVGFGALISLRSAHVTDVHDVVYLQAVLVLGLWVVTAALVPIAVSRYDVGDRTLWLSSALLAAGLWVIALAVLWRRREWRMLSRSPEPSERWYPVVGMPLHLVIAVSLVLCLLGLPDGVDHALYVTALVAGLVMAGYTLLMSVLSQKHEVRHDTDGGTG</sequence>
<feature type="transmembrane region" description="Helical" evidence="1">
    <location>
        <begin position="136"/>
        <end position="159"/>
    </location>
</feature>
<reference evidence="2 3" key="1">
    <citation type="submission" date="2022-11" db="EMBL/GenBank/DDBJ databases">
        <title>Anaerobic phenanthrene biodegradation by a DNRA strain PheN6.</title>
        <authorList>
            <person name="Zhang Z."/>
        </authorList>
    </citation>
    <scope>NUCLEOTIDE SEQUENCE [LARGE SCALE GENOMIC DNA]</scope>
    <source>
        <strain evidence="2 3">PheN6</strain>
    </source>
</reference>
<keyword evidence="1" id="KW-1133">Transmembrane helix</keyword>
<feature type="transmembrane region" description="Helical" evidence="1">
    <location>
        <begin position="110"/>
        <end position="130"/>
    </location>
</feature>
<feature type="transmembrane region" description="Helical" evidence="1">
    <location>
        <begin position="69"/>
        <end position="89"/>
    </location>
</feature>
<comment type="caution">
    <text evidence="2">The sequence shown here is derived from an EMBL/GenBank/DDBJ whole genome shotgun (WGS) entry which is preliminary data.</text>
</comment>
<accession>A0ABT5GHS9</accession>
<keyword evidence="3" id="KW-1185">Reference proteome</keyword>
<organism evidence="2 3">
    <name type="scientific">Intrasporangium calvum</name>
    <dbReference type="NCBI Taxonomy" id="53358"/>
    <lineage>
        <taxon>Bacteria</taxon>
        <taxon>Bacillati</taxon>
        <taxon>Actinomycetota</taxon>
        <taxon>Actinomycetes</taxon>
        <taxon>Micrococcales</taxon>
        <taxon>Intrasporangiaceae</taxon>
        <taxon>Intrasporangium</taxon>
    </lineage>
</organism>
<evidence type="ECO:0000313" key="2">
    <source>
        <dbReference type="EMBL" id="MDC5697805.1"/>
    </source>
</evidence>
<gene>
    <name evidence="2" type="ORF">OO014_11090</name>
</gene>
<proteinExistence type="predicted"/>
<evidence type="ECO:0008006" key="4">
    <source>
        <dbReference type="Google" id="ProtNLM"/>
    </source>
</evidence>
<dbReference type="Proteomes" id="UP001150259">
    <property type="component" value="Unassembled WGS sequence"/>
</dbReference>
<evidence type="ECO:0000256" key="1">
    <source>
        <dbReference type="SAM" id="Phobius"/>
    </source>
</evidence>
<name>A0ABT5GHS9_9MICO</name>
<feature type="transmembrane region" description="Helical" evidence="1">
    <location>
        <begin position="6"/>
        <end position="25"/>
    </location>
</feature>
<dbReference type="RefSeq" id="WP_272462379.1">
    <property type="nucleotide sequence ID" value="NZ_JAPFQL010000043.1"/>
</dbReference>
<evidence type="ECO:0000313" key="3">
    <source>
        <dbReference type="Proteomes" id="UP001150259"/>
    </source>
</evidence>
<keyword evidence="1" id="KW-0472">Membrane</keyword>
<feature type="transmembrane region" description="Helical" evidence="1">
    <location>
        <begin position="37"/>
        <end position="57"/>
    </location>
</feature>
<protein>
    <recommendedName>
        <fullName evidence="4">Integral membrane protein</fullName>
    </recommendedName>
</protein>
<keyword evidence="1" id="KW-0812">Transmembrane</keyword>